<sequence length="513" mass="59913">MRFHYRAFFVFFICIFWEMPDVIAQLPPKREFRAVWIATVDNIDWPSVRGLPAENQQAEFIALLDQHQRAGINAVVVQIRAAADAFYAKSTEPWSFWLTGQQGRAPVPFYDPLEFMIRETHDRGMEFHAWFNLDRATFSKNSSVTPDHISFRRPEWMLQYGGRKLFNLGLPEVRNYVTGIVTNIVRNYDVDGIHFDDYFYPYGVAGQVIHDEVTYKTYFNGMNLANWRRENINQLIHQLRDSIQALKPYVKFGVSPFGVWKNSSQDPEGSLTTGGLTSYFDLYADTRKWIREGWIDYIAPQVYFSTDFQKVPYRLLVDWWIKNGFNRHLYIGQGAFRINRSTPRDRAWNDPNEMTTQLNYNRQFSQIHGSIFFSSKSLTDNLNGVRDTLLTNFYRYPALIPPMPWKDPEPPLSPKDLKARPTSEGVELLWQEPGPAPDGDKARYYVVYRFDRKDKVNTEDPTHILAICVGERTTRFIDRTAEADGRYVYLITSLDRLHNESVPSQVNVRVPEE</sequence>
<dbReference type="PANTHER" id="PTHR43405:SF1">
    <property type="entry name" value="GLYCOSYL HYDROLASE DIGH"/>
    <property type="match status" value="1"/>
</dbReference>
<keyword evidence="3" id="KW-0378">Hydrolase</keyword>
<evidence type="ECO:0000313" key="4">
    <source>
        <dbReference type="Proteomes" id="UP000253383"/>
    </source>
</evidence>
<reference evidence="3 4" key="1">
    <citation type="submission" date="2018-07" db="EMBL/GenBank/DDBJ databases">
        <title>Genome analysis of Larkinella rosea.</title>
        <authorList>
            <person name="Zhou Z."/>
            <person name="Wang G."/>
        </authorList>
    </citation>
    <scope>NUCLEOTIDE SEQUENCE [LARGE SCALE GENOMIC DNA]</scope>
    <source>
        <strain evidence="4">zzj9</strain>
    </source>
</reference>
<dbReference type="OrthoDB" id="9773203at2"/>
<gene>
    <name evidence="3" type="ORF">DUE52_13045</name>
</gene>
<evidence type="ECO:0000256" key="1">
    <source>
        <dbReference type="ARBA" id="ARBA00022729"/>
    </source>
</evidence>
<dbReference type="SUPFAM" id="SSF49265">
    <property type="entry name" value="Fibronectin type III"/>
    <property type="match status" value="1"/>
</dbReference>
<name>A0A368JPM6_9BACT</name>
<dbReference type="Gene3D" id="3.20.20.80">
    <property type="entry name" value="Glycosidases"/>
    <property type="match status" value="1"/>
</dbReference>
<dbReference type="GO" id="GO:0016787">
    <property type="term" value="F:hydrolase activity"/>
    <property type="evidence" value="ECO:0007669"/>
    <property type="project" value="UniProtKB-KW"/>
</dbReference>
<comment type="caution">
    <text evidence="3">The sequence shown here is derived from an EMBL/GenBank/DDBJ whole genome shotgun (WGS) entry which is preliminary data.</text>
</comment>
<dbReference type="InterPro" id="IPR052177">
    <property type="entry name" value="Divisome_Glycosyl_Hydrolase"/>
</dbReference>
<dbReference type="Proteomes" id="UP000253383">
    <property type="component" value="Unassembled WGS sequence"/>
</dbReference>
<dbReference type="AlphaFoldDB" id="A0A368JPM6"/>
<evidence type="ECO:0000313" key="3">
    <source>
        <dbReference type="EMBL" id="RCR69275.1"/>
    </source>
</evidence>
<dbReference type="PANTHER" id="PTHR43405">
    <property type="entry name" value="GLYCOSYL HYDROLASE DIGH"/>
    <property type="match status" value="1"/>
</dbReference>
<dbReference type="RefSeq" id="WP_114406448.1">
    <property type="nucleotide sequence ID" value="NZ_QOWE01000009.1"/>
</dbReference>
<proteinExistence type="predicted"/>
<evidence type="ECO:0000259" key="2">
    <source>
        <dbReference type="Pfam" id="PF02638"/>
    </source>
</evidence>
<dbReference type="InterPro" id="IPR036116">
    <property type="entry name" value="FN3_sf"/>
</dbReference>
<organism evidence="3 4">
    <name type="scientific">Larkinella punicea</name>
    <dbReference type="NCBI Taxonomy" id="2315727"/>
    <lineage>
        <taxon>Bacteria</taxon>
        <taxon>Pseudomonadati</taxon>
        <taxon>Bacteroidota</taxon>
        <taxon>Cytophagia</taxon>
        <taxon>Cytophagales</taxon>
        <taxon>Spirosomataceae</taxon>
        <taxon>Larkinella</taxon>
    </lineage>
</organism>
<dbReference type="Gene3D" id="2.60.40.10">
    <property type="entry name" value="Immunoglobulins"/>
    <property type="match status" value="1"/>
</dbReference>
<dbReference type="InterPro" id="IPR003790">
    <property type="entry name" value="GHL10"/>
</dbReference>
<keyword evidence="1" id="KW-0732">Signal</keyword>
<feature type="domain" description="Glycosyl hydrolase-like 10" evidence="2">
    <location>
        <begin position="31"/>
        <end position="349"/>
    </location>
</feature>
<dbReference type="InterPro" id="IPR017853">
    <property type="entry name" value="GH"/>
</dbReference>
<dbReference type="EMBL" id="QOWE01000009">
    <property type="protein sequence ID" value="RCR69275.1"/>
    <property type="molecule type" value="Genomic_DNA"/>
</dbReference>
<dbReference type="SUPFAM" id="SSF51445">
    <property type="entry name" value="(Trans)glycosidases"/>
    <property type="match status" value="1"/>
</dbReference>
<dbReference type="InterPro" id="IPR013783">
    <property type="entry name" value="Ig-like_fold"/>
</dbReference>
<keyword evidence="4" id="KW-1185">Reference proteome</keyword>
<accession>A0A368JPM6</accession>
<dbReference type="Pfam" id="PF02638">
    <property type="entry name" value="GHL10"/>
    <property type="match status" value="1"/>
</dbReference>
<protein>
    <submittedName>
        <fullName evidence="3">Glycoside hydrolase</fullName>
    </submittedName>
</protein>